<proteinExistence type="predicted"/>
<accession>R9HB95</accession>
<gene>
    <name evidence="1" type="ORF">C799_03003</name>
</gene>
<dbReference type="Proteomes" id="UP000014207">
    <property type="component" value="Unassembled WGS sequence"/>
</dbReference>
<dbReference type="EMBL" id="ASSM01000009">
    <property type="protein sequence ID" value="EOS01149.1"/>
    <property type="molecule type" value="Genomic_DNA"/>
</dbReference>
<name>R9HB95_BACT4</name>
<sequence length="101" mass="11671">MCGFRKSVSLTDEEWAKINSVRLRNEYLKKIKEYIITEKVRAKQIVDGLGNEFTFEAFSGLFKNKTGIKKRIFRCMIITRKGSIHSKGTDKYPQPAISSHL</sequence>
<reference evidence="1 2" key="1">
    <citation type="submission" date="2013-04" db="EMBL/GenBank/DDBJ databases">
        <title>The Genome Sequence of Bacteroides thetaiotaomicron dnLKV9.</title>
        <authorList>
            <consortium name="The Broad Institute Genomics Platform"/>
            <consortium name="The Broad Institute Genome Sequencing Center for Infectious Disease"/>
            <person name="Earl A."/>
            <person name="Xavier R."/>
            <person name="Kuhn K."/>
            <person name="Stappenbeck T."/>
            <person name="Walker B."/>
            <person name="Young S."/>
            <person name="Zeng Q."/>
            <person name="Gargeya S."/>
            <person name="Fitzgerald M."/>
            <person name="Haas B."/>
            <person name="Abouelleil A."/>
            <person name="Allen A.W."/>
            <person name="Alvarado L."/>
            <person name="Arachchi H.M."/>
            <person name="Berlin A.M."/>
            <person name="Chapman S.B."/>
            <person name="Gainer-Dewar J."/>
            <person name="Goldberg J."/>
            <person name="Griggs A."/>
            <person name="Gujja S."/>
            <person name="Hansen M."/>
            <person name="Howarth C."/>
            <person name="Imamovic A."/>
            <person name="Ireland A."/>
            <person name="Larimer J."/>
            <person name="McCowan C."/>
            <person name="Murphy C."/>
            <person name="Pearson M."/>
            <person name="Poon T.W."/>
            <person name="Priest M."/>
            <person name="Roberts A."/>
            <person name="Saif S."/>
            <person name="Shea T."/>
            <person name="Sisk P."/>
            <person name="Sykes S."/>
            <person name="Wortman J."/>
            <person name="Nusbaum C."/>
            <person name="Birren B."/>
        </authorList>
    </citation>
    <scope>NUCLEOTIDE SEQUENCE [LARGE SCALE GENOMIC DNA]</scope>
    <source>
        <strain evidence="2">dnLKV9</strain>
    </source>
</reference>
<dbReference type="AlphaFoldDB" id="R9HB95"/>
<protein>
    <submittedName>
        <fullName evidence="1">Uncharacterized protein</fullName>
    </submittedName>
</protein>
<organism evidence="1 2">
    <name type="scientific">Bacteroides thetaiotaomicron dnLKV9</name>
    <dbReference type="NCBI Taxonomy" id="1235785"/>
    <lineage>
        <taxon>Bacteria</taxon>
        <taxon>Pseudomonadati</taxon>
        <taxon>Bacteroidota</taxon>
        <taxon>Bacteroidia</taxon>
        <taxon>Bacteroidales</taxon>
        <taxon>Bacteroidaceae</taxon>
        <taxon>Bacteroides</taxon>
    </lineage>
</organism>
<evidence type="ECO:0000313" key="1">
    <source>
        <dbReference type="EMBL" id="EOS01149.1"/>
    </source>
</evidence>
<dbReference type="HOGENOM" id="CLU_2285869_0_0_10"/>
<evidence type="ECO:0000313" key="2">
    <source>
        <dbReference type="Proteomes" id="UP000014207"/>
    </source>
</evidence>
<comment type="caution">
    <text evidence="1">The sequence shown here is derived from an EMBL/GenBank/DDBJ whole genome shotgun (WGS) entry which is preliminary data.</text>
</comment>